<dbReference type="AlphaFoldDB" id="A0A2U1CMF4"/>
<dbReference type="OrthoDB" id="6693997at2"/>
<comment type="caution">
    <text evidence="1">The sequence shown here is derived from an EMBL/GenBank/DDBJ whole genome shotgun (WGS) entry which is preliminary data.</text>
</comment>
<accession>A0A2U1CMF4</accession>
<name>A0A2U1CMF4_9BURK</name>
<protein>
    <submittedName>
        <fullName evidence="1">Uncharacterized protein</fullName>
    </submittedName>
</protein>
<proteinExistence type="predicted"/>
<dbReference type="Proteomes" id="UP000246145">
    <property type="component" value="Unassembled WGS sequence"/>
</dbReference>
<dbReference type="EMBL" id="QEKO01000002">
    <property type="protein sequence ID" value="PVY62164.1"/>
    <property type="molecule type" value="Genomic_DNA"/>
</dbReference>
<organism evidence="1 2">
    <name type="scientific">Pusillimonas noertemannii</name>
    <dbReference type="NCBI Taxonomy" id="305977"/>
    <lineage>
        <taxon>Bacteria</taxon>
        <taxon>Pseudomonadati</taxon>
        <taxon>Pseudomonadota</taxon>
        <taxon>Betaproteobacteria</taxon>
        <taxon>Burkholderiales</taxon>
        <taxon>Alcaligenaceae</taxon>
        <taxon>Pusillimonas</taxon>
    </lineage>
</organism>
<dbReference type="RefSeq" id="WP_116518157.1">
    <property type="nucleotide sequence ID" value="NZ_JACCEX010000002.1"/>
</dbReference>
<keyword evidence="2" id="KW-1185">Reference proteome</keyword>
<reference evidence="1 2" key="1">
    <citation type="submission" date="2018-04" db="EMBL/GenBank/DDBJ databases">
        <title>Genomic Encyclopedia of Type Strains, Phase IV (KMG-IV): sequencing the most valuable type-strain genomes for metagenomic binning, comparative biology and taxonomic classification.</title>
        <authorList>
            <person name="Goeker M."/>
        </authorList>
    </citation>
    <scope>NUCLEOTIDE SEQUENCE [LARGE SCALE GENOMIC DNA]</scope>
    <source>
        <strain evidence="1 2">DSM 10065</strain>
    </source>
</reference>
<evidence type="ECO:0000313" key="2">
    <source>
        <dbReference type="Proteomes" id="UP000246145"/>
    </source>
</evidence>
<sequence length="96" mass="10364">MATITGTEIHAMVEHWLQIQVNGYLGSDYGQDLKALLQLPLADGAADAFLAKMREDIPALQALPAGALNLYSVETPPDRQDLIIEIAGRTFEVTGV</sequence>
<evidence type="ECO:0000313" key="1">
    <source>
        <dbReference type="EMBL" id="PVY62164.1"/>
    </source>
</evidence>
<gene>
    <name evidence="1" type="ORF">C7440_1657</name>
</gene>